<dbReference type="InterPro" id="IPR050902">
    <property type="entry name" value="ABC_Transporter_SBP"/>
</dbReference>
<accession>A0A9J6ZS12</accession>
<reference evidence="4" key="2">
    <citation type="submission" date="2022-06" db="EMBL/GenBank/DDBJ databases">
        <title>Xiashengella guii gen. nov. sp. nov., a bacterium isolated form anaerobic digestion tank.</title>
        <authorList>
            <person name="Huang H."/>
        </authorList>
    </citation>
    <scope>NUCLEOTIDE SEQUENCE</scope>
    <source>
        <strain evidence="4">Ai-910</strain>
    </source>
</reference>
<dbReference type="Pfam" id="PF01497">
    <property type="entry name" value="Peripla_BP_2"/>
    <property type="match status" value="1"/>
</dbReference>
<dbReference type="NCBIfam" id="NF038402">
    <property type="entry name" value="TroA_like"/>
    <property type="match status" value="1"/>
</dbReference>
<gene>
    <name evidence="4" type="ORF">M9189_03645</name>
</gene>
<organism evidence="4 5">
    <name type="scientific">Xiashengella succiniciproducens</name>
    <dbReference type="NCBI Taxonomy" id="2949635"/>
    <lineage>
        <taxon>Bacteria</taxon>
        <taxon>Pseudomonadati</taxon>
        <taxon>Bacteroidota</taxon>
        <taxon>Bacteroidia</taxon>
        <taxon>Marinilabiliales</taxon>
        <taxon>Marinilabiliaceae</taxon>
        <taxon>Xiashengella</taxon>
    </lineage>
</organism>
<evidence type="ECO:0000313" key="4">
    <source>
        <dbReference type="EMBL" id="URW80445.1"/>
    </source>
</evidence>
<dbReference type="InterPro" id="IPR054828">
    <property type="entry name" value="Vit_B12_bind_prot"/>
</dbReference>
<dbReference type="RefSeq" id="WP_250724660.1">
    <property type="nucleotide sequence ID" value="NZ_CP098400.1"/>
</dbReference>
<dbReference type="InterPro" id="IPR002491">
    <property type="entry name" value="ABC_transptr_periplasmic_BD"/>
</dbReference>
<keyword evidence="4" id="KW-0675">Receptor</keyword>
<dbReference type="AlphaFoldDB" id="A0A9J6ZS12"/>
<dbReference type="PROSITE" id="PS50983">
    <property type="entry name" value="FE_B12_PBP"/>
    <property type="match status" value="1"/>
</dbReference>
<keyword evidence="5" id="KW-1185">Reference proteome</keyword>
<keyword evidence="1 2" id="KW-0732">Signal</keyword>
<evidence type="ECO:0000256" key="2">
    <source>
        <dbReference type="SAM" id="SignalP"/>
    </source>
</evidence>
<proteinExistence type="predicted"/>
<feature type="domain" description="Fe/B12 periplasmic-binding" evidence="3">
    <location>
        <begin position="26"/>
        <end position="272"/>
    </location>
</feature>
<protein>
    <submittedName>
        <fullName evidence="4">Helical backbone metal receptor</fullName>
    </submittedName>
</protein>
<feature type="chain" id="PRO_5039905794" evidence="2">
    <location>
        <begin position="22"/>
        <end position="272"/>
    </location>
</feature>
<dbReference type="SUPFAM" id="SSF53807">
    <property type="entry name" value="Helical backbone' metal receptor"/>
    <property type="match status" value="1"/>
</dbReference>
<reference evidence="4" key="1">
    <citation type="submission" date="2022-05" db="EMBL/GenBank/DDBJ databases">
        <authorList>
            <person name="Sun X."/>
        </authorList>
    </citation>
    <scope>NUCLEOTIDE SEQUENCE</scope>
    <source>
        <strain evidence="4">Ai-910</strain>
    </source>
</reference>
<sequence length="272" mass="30557">MKGQKIFLLAAWLAFFTMANAQQYSRVVSLAPSLTKNIYYLNAESRLLACTSYCKRAKEDDKAVVASMVTVNVEKIVGLKPDLVLATSITNPEYIEMLRKFNIRVEVFPTPKSFEGICSQFVEMGKLLGKEEDAIQHVADIKREIEAIKLLSATRNFNKKVFIQIGADPLYAVIPSSFMNDYILFANATNVAEDLTMGALSREAVLTRNPDYIFVVTMGIVGEEEKKVWERFGDLNAVKNNRIFIIDSDLACTPTPPTFLQTMRLISKCLND</sequence>
<name>A0A9J6ZS12_9BACT</name>
<dbReference type="Gene3D" id="3.40.50.1980">
    <property type="entry name" value="Nitrogenase molybdenum iron protein domain"/>
    <property type="match status" value="2"/>
</dbReference>
<dbReference type="GO" id="GO:0071281">
    <property type="term" value="P:cellular response to iron ion"/>
    <property type="evidence" value="ECO:0007669"/>
    <property type="project" value="TreeGrafter"/>
</dbReference>
<dbReference type="EMBL" id="CP098400">
    <property type="protein sequence ID" value="URW80445.1"/>
    <property type="molecule type" value="Genomic_DNA"/>
</dbReference>
<dbReference type="KEGG" id="alkq:M9189_03645"/>
<evidence type="ECO:0000259" key="3">
    <source>
        <dbReference type="PROSITE" id="PS50983"/>
    </source>
</evidence>
<dbReference type="PANTHER" id="PTHR30535:SF34">
    <property type="entry name" value="MOLYBDATE-BINDING PROTEIN MOLA"/>
    <property type="match status" value="1"/>
</dbReference>
<dbReference type="Proteomes" id="UP001056426">
    <property type="component" value="Chromosome"/>
</dbReference>
<feature type="signal peptide" evidence="2">
    <location>
        <begin position="1"/>
        <end position="21"/>
    </location>
</feature>
<dbReference type="PANTHER" id="PTHR30535">
    <property type="entry name" value="VITAMIN B12-BINDING PROTEIN"/>
    <property type="match status" value="1"/>
</dbReference>
<evidence type="ECO:0000313" key="5">
    <source>
        <dbReference type="Proteomes" id="UP001056426"/>
    </source>
</evidence>
<evidence type="ECO:0000256" key="1">
    <source>
        <dbReference type="ARBA" id="ARBA00022729"/>
    </source>
</evidence>